<dbReference type="BioCyc" id="RPAL316057:RPD_RS00145-MONOMER"/>
<dbReference type="EMBL" id="CP000283">
    <property type="protein sequence ID" value="ABE37268.1"/>
    <property type="molecule type" value="Genomic_DNA"/>
</dbReference>
<evidence type="ECO:0000313" key="3">
    <source>
        <dbReference type="Proteomes" id="UP000001818"/>
    </source>
</evidence>
<dbReference type="eggNOG" id="ENOG502ZA2F">
    <property type="taxonomic scope" value="Bacteria"/>
</dbReference>
<accession>Q13F71</accession>
<dbReference type="InterPro" id="IPR009492">
    <property type="entry name" value="TniQ"/>
</dbReference>
<evidence type="ECO:0000259" key="1">
    <source>
        <dbReference type="Pfam" id="PF06527"/>
    </source>
</evidence>
<reference evidence="2 3" key="1">
    <citation type="submission" date="2006-03" db="EMBL/GenBank/DDBJ databases">
        <title>Complete sequence of Rhodopseudomonas palustris BisB5.</title>
        <authorList>
            <consortium name="US DOE Joint Genome Institute"/>
            <person name="Copeland A."/>
            <person name="Lucas S."/>
            <person name="Lapidus A."/>
            <person name="Barry K."/>
            <person name="Detter J.C."/>
            <person name="Glavina del Rio T."/>
            <person name="Hammon N."/>
            <person name="Israni S."/>
            <person name="Dalin E."/>
            <person name="Tice H."/>
            <person name="Pitluck S."/>
            <person name="Chain P."/>
            <person name="Malfatti S."/>
            <person name="Shin M."/>
            <person name="Vergez L."/>
            <person name="Schmutz J."/>
            <person name="Larimer F."/>
            <person name="Land M."/>
            <person name="Hauser L."/>
            <person name="Pelletier D.A."/>
            <person name="Kyrpides N."/>
            <person name="Lykidis A."/>
            <person name="Oda Y."/>
            <person name="Harwood C.S."/>
            <person name="Richardson P."/>
        </authorList>
    </citation>
    <scope>NUCLEOTIDE SEQUENCE [LARGE SCALE GENOMIC DNA]</scope>
    <source>
        <strain evidence="2 3">BisB5</strain>
    </source>
</reference>
<dbReference type="STRING" id="316057.RPD_0028"/>
<gene>
    <name evidence="2" type="ordered locus">RPD_0028</name>
</gene>
<protein>
    <recommendedName>
        <fullName evidence="1">TniQ domain-containing protein</fullName>
    </recommendedName>
</protein>
<name>Q13F71_RHOPS</name>
<proteinExistence type="predicted"/>
<dbReference type="Proteomes" id="UP000001818">
    <property type="component" value="Chromosome"/>
</dbReference>
<sequence>MNVINRSTAVRRPLACRGPLWTDEPAYARANRLALMNGINSLASFGGEMRIPYRQIIWGWRNAEIAALAGMDPANLGAVTFRVGDDDRVRLGDEVLHIDDWSYNVLRVCPACLRSDFERESRFPDLLPHIRSWWNLDAIEVCPLHRTPLLGGNPDIFGHRNDPKILDVRFVAGVDCDLSSLQVEVGIVEDVRAESYILGRLGFMPRVRSEILDDLPLWNAIRLMDRFGAVAAAGVRGFTSLGGSVSKREALSAGYAVFADGKDGLFCLLDRLVADADVARGKWGPRVAYGRIYEWLSHDTREEAYDPVRELVRQHAIDNIPMAAGDLVFDRPIGDRHVFTLWHVSRELKTTPSATRRILKAMGHLSPDDDVKENWQVLLRKPVVDQVTADLADWLGFNEARALLGLPRAPMDALLQSGVLKAFLSVSTGVAEHIFRRRDLDAFMTSLVGGAPFSRKTEGLCDVVQAGRRSGTSTTDVVAALLAGRLTCCGRLSSATGMMQVLVDIEAVRALRASGEVRRPGMTVEDARRKLGVTWPVVSNLIGLGLIKTIETRAGPKNRKQSFIEDSELEAFTAEFVSATEIAEARKTHVRVLVPALRKQGIEPAIEKTAVGQYFYTREKFTLSRAVVESEH</sequence>
<organism evidence="2 3">
    <name type="scientific">Rhodopseudomonas palustris (strain BisB5)</name>
    <dbReference type="NCBI Taxonomy" id="316057"/>
    <lineage>
        <taxon>Bacteria</taxon>
        <taxon>Pseudomonadati</taxon>
        <taxon>Pseudomonadota</taxon>
        <taxon>Alphaproteobacteria</taxon>
        <taxon>Hyphomicrobiales</taxon>
        <taxon>Nitrobacteraceae</taxon>
        <taxon>Rhodopseudomonas</taxon>
    </lineage>
</organism>
<evidence type="ECO:0000313" key="2">
    <source>
        <dbReference type="EMBL" id="ABE37268.1"/>
    </source>
</evidence>
<dbReference type="HOGENOM" id="CLU_030259_0_0_5"/>
<feature type="domain" description="TniQ" evidence="1">
    <location>
        <begin position="24"/>
        <end position="149"/>
    </location>
</feature>
<dbReference type="KEGG" id="rpd:RPD_0028"/>
<dbReference type="AlphaFoldDB" id="Q13F71"/>
<dbReference type="Pfam" id="PF06527">
    <property type="entry name" value="TniQ"/>
    <property type="match status" value="1"/>
</dbReference>